<dbReference type="InterPro" id="IPR036388">
    <property type="entry name" value="WH-like_DNA-bd_sf"/>
</dbReference>
<evidence type="ECO:0000313" key="4">
    <source>
        <dbReference type="EMBL" id="ROR97288.1"/>
    </source>
</evidence>
<comment type="caution">
    <text evidence="4">The sequence shown here is derived from an EMBL/GenBank/DDBJ whole genome shotgun (WGS) entry which is preliminary data.</text>
</comment>
<evidence type="ECO:0000256" key="1">
    <source>
        <dbReference type="ARBA" id="ARBA00006479"/>
    </source>
</evidence>
<dbReference type="SUPFAM" id="SSF46785">
    <property type="entry name" value="Winged helix' DNA-binding domain"/>
    <property type="match status" value="1"/>
</dbReference>
<evidence type="ECO:0000256" key="2">
    <source>
        <dbReference type="SAM" id="MobiDB-lite"/>
    </source>
</evidence>
<organism evidence="4 5">
    <name type="scientific">Salana multivorans</name>
    <dbReference type="NCBI Taxonomy" id="120377"/>
    <lineage>
        <taxon>Bacteria</taxon>
        <taxon>Bacillati</taxon>
        <taxon>Actinomycetota</taxon>
        <taxon>Actinomycetes</taxon>
        <taxon>Micrococcales</taxon>
        <taxon>Beutenbergiaceae</taxon>
        <taxon>Salana</taxon>
    </lineage>
</organism>
<keyword evidence="4" id="KW-0808">Transferase</keyword>
<dbReference type="InterPro" id="IPR043129">
    <property type="entry name" value="ATPase_NBD"/>
</dbReference>
<protein>
    <submittedName>
        <fullName evidence="4">Putative NBD/HSP70 family sugar kinase</fullName>
    </submittedName>
</protein>
<dbReference type="AlphaFoldDB" id="A0A3N2DC95"/>
<dbReference type="Gene3D" id="1.10.10.10">
    <property type="entry name" value="Winged helix-like DNA-binding domain superfamily/Winged helix DNA-binding domain"/>
    <property type="match status" value="1"/>
</dbReference>
<dbReference type="GO" id="GO:0006355">
    <property type="term" value="P:regulation of DNA-templated transcription"/>
    <property type="evidence" value="ECO:0007669"/>
    <property type="project" value="InterPro"/>
</dbReference>
<feature type="region of interest" description="Disordered" evidence="2">
    <location>
        <begin position="1"/>
        <end position="20"/>
    </location>
</feature>
<dbReference type="Pfam" id="PF00480">
    <property type="entry name" value="ROK"/>
    <property type="match status" value="1"/>
</dbReference>
<dbReference type="Gene3D" id="3.30.420.40">
    <property type="match status" value="3"/>
</dbReference>
<dbReference type="Proteomes" id="UP000275356">
    <property type="component" value="Unassembled WGS sequence"/>
</dbReference>
<dbReference type="InterPro" id="IPR036390">
    <property type="entry name" value="WH_DNA-bd_sf"/>
</dbReference>
<keyword evidence="5" id="KW-1185">Reference proteome</keyword>
<dbReference type="SUPFAM" id="SSF53067">
    <property type="entry name" value="Actin-like ATPase domain"/>
    <property type="match status" value="1"/>
</dbReference>
<evidence type="ECO:0000313" key="5">
    <source>
        <dbReference type="Proteomes" id="UP000275356"/>
    </source>
</evidence>
<dbReference type="GO" id="GO:0003677">
    <property type="term" value="F:DNA binding"/>
    <property type="evidence" value="ECO:0007669"/>
    <property type="project" value="InterPro"/>
</dbReference>
<dbReference type="Pfam" id="PF09339">
    <property type="entry name" value="HTH_IclR"/>
    <property type="match status" value="1"/>
</dbReference>
<name>A0A3N2DC95_9MICO</name>
<dbReference type="InterPro" id="IPR000600">
    <property type="entry name" value="ROK"/>
</dbReference>
<proteinExistence type="inferred from homology"/>
<dbReference type="GO" id="GO:0016301">
    <property type="term" value="F:kinase activity"/>
    <property type="evidence" value="ECO:0007669"/>
    <property type="project" value="UniProtKB-KW"/>
</dbReference>
<feature type="domain" description="HTH iclR-type" evidence="3">
    <location>
        <begin position="33"/>
        <end position="76"/>
    </location>
</feature>
<comment type="similarity">
    <text evidence="1">Belongs to the ROK (NagC/XylR) family.</text>
</comment>
<feature type="region of interest" description="Disordered" evidence="2">
    <location>
        <begin position="154"/>
        <end position="190"/>
    </location>
</feature>
<dbReference type="InterPro" id="IPR005471">
    <property type="entry name" value="Tscrpt_reg_IclR_N"/>
</dbReference>
<gene>
    <name evidence="4" type="ORF">EDD28_1885</name>
</gene>
<dbReference type="PANTHER" id="PTHR18964:SF149">
    <property type="entry name" value="BIFUNCTIONAL UDP-N-ACETYLGLUCOSAMINE 2-EPIMERASE_N-ACETYLMANNOSAMINE KINASE"/>
    <property type="match status" value="1"/>
</dbReference>
<accession>A0A3N2DC95</accession>
<dbReference type="PANTHER" id="PTHR18964">
    <property type="entry name" value="ROK (REPRESSOR, ORF, KINASE) FAMILY"/>
    <property type="match status" value="1"/>
</dbReference>
<feature type="compositionally biased region" description="Low complexity" evidence="2">
    <location>
        <begin position="155"/>
        <end position="164"/>
    </location>
</feature>
<dbReference type="EMBL" id="RKHQ01000001">
    <property type="protein sequence ID" value="ROR97288.1"/>
    <property type="molecule type" value="Genomic_DNA"/>
</dbReference>
<sequence>MGAPRQSARRVGHQAARQAARQAGLRRHNLALVLDHVARAEPTGVSRASVAEAAGLTRATVSSLVETLLALGLVEWAPATGPSSVGRPASPIRLARGRWAGLGLEVGANQLAVAVVDLTGETLARAEVRGDFAAREPAATLEALAHLAERTWEQARAAAAGPTGRARRAGPADHDDAPHGSPGSPEPVERPGLGALGVALAVPGIVRDGVVLDAPRLGWTDVDAARALHARLARLTGAGPAPGVVVGNEATLAALAEAARRGPETFLYVSAGVGVGGACVVDGQLQGGVHGFAGELGHVTVDPAGPRCRCGATGCLEQYAGATALAQLAPAAVGRAVGIAVAGAVNVLDVGRVVLGGTLGPLLPAIGAAVDDELATRVLAYPWAPAAVEAALVTDLPALRGAALAPVLETLADPERLEA</sequence>
<evidence type="ECO:0000259" key="3">
    <source>
        <dbReference type="Pfam" id="PF09339"/>
    </source>
</evidence>
<keyword evidence="4" id="KW-0418">Kinase</keyword>
<reference evidence="4 5" key="1">
    <citation type="submission" date="2018-11" db="EMBL/GenBank/DDBJ databases">
        <title>Sequencing the genomes of 1000 actinobacteria strains.</title>
        <authorList>
            <person name="Klenk H.-P."/>
        </authorList>
    </citation>
    <scope>NUCLEOTIDE SEQUENCE [LARGE SCALE GENOMIC DNA]</scope>
    <source>
        <strain evidence="4 5">DSM 13521</strain>
    </source>
</reference>